<dbReference type="EMBL" id="FNTI01000001">
    <property type="protein sequence ID" value="SEE13011.1"/>
    <property type="molecule type" value="Genomic_DNA"/>
</dbReference>
<gene>
    <name evidence="1" type="ORF">SAMN05444171_6359</name>
</gene>
<reference evidence="1 2" key="1">
    <citation type="submission" date="2016-10" db="EMBL/GenBank/DDBJ databases">
        <authorList>
            <person name="de Groot N.N."/>
        </authorList>
    </citation>
    <scope>NUCLEOTIDE SEQUENCE [LARGE SCALE GENOMIC DNA]</scope>
    <source>
        <strain evidence="1 2">GAS522</strain>
    </source>
</reference>
<dbReference type="AlphaFoldDB" id="A0A1M7FY83"/>
<dbReference type="Proteomes" id="UP000183208">
    <property type="component" value="Unassembled WGS sequence"/>
</dbReference>
<protein>
    <submittedName>
        <fullName evidence="1">Uncharacterized protein</fullName>
    </submittedName>
</protein>
<sequence>MTDTMTETVLIGVVADFPSGEIRPASMPDGSTVALKTFVIKAIEESVHVEF</sequence>
<proteinExistence type="predicted"/>
<evidence type="ECO:0000313" key="2">
    <source>
        <dbReference type="Proteomes" id="UP000183208"/>
    </source>
</evidence>
<accession>A0A1M7FY83</accession>
<dbReference type="RefSeq" id="WP_154070871.1">
    <property type="nucleotide sequence ID" value="NZ_FNTI01000001.1"/>
</dbReference>
<organism evidence="1 2">
    <name type="scientific">Bradyrhizobium lablabi</name>
    <dbReference type="NCBI Taxonomy" id="722472"/>
    <lineage>
        <taxon>Bacteria</taxon>
        <taxon>Pseudomonadati</taxon>
        <taxon>Pseudomonadota</taxon>
        <taxon>Alphaproteobacteria</taxon>
        <taxon>Hyphomicrobiales</taxon>
        <taxon>Nitrobacteraceae</taxon>
        <taxon>Bradyrhizobium</taxon>
    </lineage>
</organism>
<evidence type="ECO:0000313" key="1">
    <source>
        <dbReference type="EMBL" id="SEE13011.1"/>
    </source>
</evidence>
<name>A0A1M7FY83_9BRAD</name>